<name>A0A8J4EPU7_9ACTN</name>
<feature type="compositionally biased region" description="Basic and acidic residues" evidence="1">
    <location>
        <begin position="54"/>
        <end position="76"/>
    </location>
</feature>
<proteinExistence type="predicted"/>
<accession>A0A8J4EPU7</accession>
<dbReference type="EMBL" id="BOPO01000130">
    <property type="protein sequence ID" value="GIL31178.1"/>
    <property type="molecule type" value="Genomic_DNA"/>
</dbReference>
<reference evidence="3" key="1">
    <citation type="journal article" date="2021" name="Int. J. Syst. Evol. Microbiol.">
        <title>Actinocatenispora comari sp. nov., an endophytic actinomycete isolated from aerial parts of Comarum salesowianum.</title>
        <authorList>
            <person name="Oyunbileg N."/>
            <person name="Iizaka Y."/>
            <person name="Hamada M."/>
            <person name="Davaapurev B.O."/>
            <person name="Fukumoto A."/>
            <person name="Tsetseg B."/>
            <person name="Kato F."/>
            <person name="Tamura T."/>
            <person name="Batkhuu J."/>
            <person name="Anzai Y."/>
        </authorList>
    </citation>
    <scope>NUCLEOTIDE SEQUENCE [LARGE SCALE GENOMIC DNA]</scope>
    <source>
        <strain evidence="3">NUM-2625</strain>
    </source>
</reference>
<comment type="caution">
    <text evidence="2">The sequence shown here is derived from an EMBL/GenBank/DDBJ whole genome shotgun (WGS) entry which is preliminary data.</text>
</comment>
<feature type="region of interest" description="Disordered" evidence="1">
    <location>
        <begin position="1"/>
        <end position="96"/>
    </location>
</feature>
<keyword evidence="3" id="KW-1185">Reference proteome</keyword>
<protein>
    <submittedName>
        <fullName evidence="2">Uncharacterized protein</fullName>
    </submittedName>
</protein>
<gene>
    <name evidence="2" type="ORF">NUM_64320</name>
</gene>
<sequence>MTGAPPRYVDVGTDPSPQRPNRPHDPCRADGPRHPGTAGFGRRPVPGSGAVAADRADRLHQDQDRQHGKQYGEHSGTHFPHLGMSSASPKAGPSQFNTLVTCKDTQVRTMSAAPLSATGIGRRA</sequence>
<evidence type="ECO:0000313" key="2">
    <source>
        <dbReference type="EMBL" id="GIL31178.1"/>
    </source>
</evidence>
<dbReference type="AlphaFoldDB" id="A0A8J4EPU7"/>
<feature type="compositionally biased region" description="Basic and acidic residues" evidence="1">
    <location>
        <begin position="22"/>
        <end position="33"/>
    </location>
</feature>
<organism evidence="2 3">
    <name type="scientific">Actinocatenispora comari</name>
    <dbReference type="NCBI Taxonomy" id="2807577"/>
    <lineage>
        <taxon>Bacteria</taxon>
        <taxon>Bacillati</taxon>
        <taxon>Actinomycetota</taxon>
        <taxon>Actinomycetes</taxon>
        <taxon>Micromonosporales</taxon>
        <taxon>Micromonosporaceae</taxon>
        <taxon>Actinocatenispora</taxon>
    </lineage>
</organism>
<evidence type="ECO:0000313" key="3">
    <source>
        <dbReference type="Proteomes" id="UP000614996"/>
    </source>
</evidence>
<dbReference type="Proteomes" id="UP000614996">
    <property type="component" value="Unassembled WGS sequence"/>
</dbReference>
<evidence type="ECO:0000256" key="1">
    <source>
        <dbReference type="SAM" id="MobiDB-lite"/>
    </source>
</evidence>